<evidence type="ECO:0000256" key="4">
    <source>
        <dbReference type="ARBA" id="ARBA00012656"/>
    </source>
</evidence>
<dbReference type="InterPro" id="IPR001330">
    <property type="entry name" value="Prenyltrans"/>
</dbReference>
<evidence type="ECO:0000256" key="11">
    <source>
        <dbReference type="ARBA" id="ARBA00023242"/>
    </source>
</evidence>
<dbReference type="GO" id="GO:0048229">
    <property type="term" value="P:gametophyte development"/>
    <property type="evidence" value="ECO:0007669"/>
    <property type="project" value="UniProtKB-ARBA"/>
</dbReference>
<evidence type="ECO:0000259" key="17">
    <source>
        <dbReference type="PROSITE" id="PS51294"/>
    </source>
</evidence>
<dbReference type="SUPFAM" id="SSF48239">
    <property type="entry name" value="Terpenoid cyclases/Protein prenyltransferases"/>
    <property type="match status" value="1"/>
</dbReference>
<evidence type="ECO:0000256" key="10">
    <source>
        <dbReference type="ARBA" id="ARBA00023125"/>
    </source>
</evidence>
<dbReference type="Pfam" id="PF23603">
    <property type="entry name" value="Ubiquitin_TPR1"/>
    <property type="match status" value="1"/>
</dbReference>
<keyword evidence="5" id="KW-0637">Prenyltransferase</keyword>
<dbReference type="InterPro" id="IPR057625">
    <property type="entry name" value="TPR1-6-like_ubiquitin"/>
</dbReference>
<comment type="subcellular location">
    <subcellularLocation>
        <location evidence="2">Nucleus</location>
    </subcellularLocation>
</comment>
<dbReference type="Pfam" id="PF00249">
    <property type="entry name" value="Myb_DNA-binding"/>
    <property type="match status" value="1"/>
</dbReference>
<evidence type="ECO:0000256" key="5">
    <source>
        <dbReference type="ARBA" id="ARBA00022602"/>
    </source>
</evidence>
<feature type="region of interest" description="Disordered" evidence="15">
    <location>
        <begin position="258"/>
        <end position="279"/>
    </location>
</feature>
<sequence>MVWQKRLDYGFVGYQVPPNPQAKRSARRRGSIWKKVEDNRLCAFDLLATVAGKLLLEGEISPTARLYGKDQGVSVQDVVNQEQHDECKLSKIKPCDQGSTGLDLLGQPLGLHSHSQQCKKTSNSQYNACSGDASALTTSNFSAKISSDQQTVLNYDRREFSSLPRKIEGFSPGGRESCVPKLEDQMKEQKQNQLVNTGEVPFGPRPDMCSSEDPKVLDRKPPALVTSGSSGKMSFCNDHNQRGSLSLYMDNVTVVSRDDDENSSGCTQPSTTMKSARSRARVNDSRIRKLFASNYWRVDPKVKDGNLFNTDGELLPVYRKRKIGYKRQRSQRIYPFMKRKLLDCSSVSNPDSLTGCKSLYESPEKAANVNGSALAAKRHEDTGTSSSVAGQSASFLAREPHVKLRIKSFCVPELLIELPETATVGSLKRGVIEAVTALLGDGLHVGVLFRGKKIRDDDKTLLQCGISHDNMVDALGFTLEPIPSRAFPPVCSEVHSLLHSSDAPLLVPSGSPLATSIVHQGVSHLSANSPATNLGTSMESDHDSAPSPAEILTEKSTNDSRALVTIPEPNAHVLAVLPLDQKSKQTEIAQRRIRRPFSVSEVEALVQAVEKLGTGRWRDVKRRAFDNVKHRTYVDLKDKWKTLVHTAKIFPQQRRGEPVPQELLDRVLTAHAHWSQQQAKQQQLKQQSEVLDDIKGLILAVHKLNTIQDSRLNDLNSITNDRMAVLAVEKHVHYILSVEKKKDDFESVVMEHLRMSGAYWGLMTLDLLGKLGTVDHDEVISWVMKCQHESGGFGGNVGHDPHVLFTLSAVQVLALFDKIHILDIDKVSSYIAGLQNENGSFSGDIWGEVDTRFSYIAICALALLHRLDKIDVEKAVSYIASCKNLDGGFGCTPGGESHAGQIFCCVAALAITGSLHHVDKDLLGWWLCERQVKSGGLNGRPEKLPDVCYSWWVLSSLIMIDRVHWIDREKLVKFILDCQDLEKGGISDRPDDAVDVFHTYFGVAGLSLLEYPELKGIDPAYALPVDVVNRLFIGR</sequence>
<dbReference type="CDD" id="cd17039">
    <property type="entry name" value="Ubl_ubiquitin_like"/>
    <property type="match status" value="1"/>
</dbReference>
<gene>
    <name evidence="18" type="ORF">Nepgr_014586</name>
</gene>
<dbReference type="Proteomes" id="UP001279734">
    <property type="component" value="Unassembled WGS sequence"/>
</dbReference>
<feature type="compositionally biased region" description="Polar residues" evidence="15">
    <location>
        <begin position="263"/>
        <end position="275"/>
    </location>
</feature>
<feature type="domain" description="Myb-like" evidence="16">
    <location>
        <begin position="589"/>
        <end position="644"/>
    </location>
</feature>
<dbReference type="GO" id="GO:0005634">
    <property type="term" value="C:nucleus"/>
    <property type="evidence" value="ECO:0007669"/>
    <property type="project" value="UniProtKB-SubCell"/>
</dbReference>
<comment type="cofactor">
    <cofactor evidence="1">
        <name>Zn(2+)</name>
        <dbReference type="ChEBI" id="CHEBI:29105"/>
    </cofactor>
</comment>
<dbReference type="PROSITE" id="PS50090">
    <property type="entry name" value="MYB_LIKE"/>
    <property type="match status" value="1"/>
</dbReference>
<evidence type="ECO:0000256" key="13">
    <source>
        <dbReference type="ARBA" id="ARBA00059085"/>
    </source>
</evidence>
<dbReference type="Pfam" id="PF00432">
    <property type="entry name" value="Prenyltrans"/>
    <property type="match status" value="1"/>
</dbReference>
<evidence type="ECO:0000313" key="19">
    <source>
        <dbReference type="Proteomes" id="UP001279734"/>
    </source>
</evidence>
<protein>
    <recommendedName>
        <fullName evidence="4">protein geranylgeranyltransferase type II</fullName>
        <ecNumber evidence="4">2.5.1.60</ecNumber>
    </recommendedName>
</protein>
<dbReference type="GO" id="GO:0046872">
    <property type="term" value="F:metal ion binding"/>
    <property type="evidence" value="ECO:0007669"/>
    <property type="project" value="UniProtKB-KW"/>
</dbReference>
<dbReference type="InterPro" id="IPR001005">
    <property type="entry name" value="SANT/Myb"/>
</dbReference>
<dbReference type="FunFam" id="1.50.10.20:FF:000009">
    <property type="entry name" value="Geranylgeranyl transferase type-2 subunit beta"/>
    <property type="match status" value="1"/>
</dbReference>
<dbReference type="AlphaFoldDB" id="A0AAD3SL45"/>
<dbReference type="GO" id="GO:0042162">
    <property type="term" value="F:telomeric DNA binding"/>
    <property type="evidence" value="ECO:0007669"/>
    <property type="project" value="UniProtKB-ARBA"/>
</dbReference>
<evidence type="ECO:0000256" key="15">
    <source>
        <dbReference type="SAM" id="MobiDB-lite"/>
    </source>
</evidence>
<keyword evidence="10" id="KW-0238">DNA-binding</keyword>
<name>A0AAD3SL45_NEPGR</name>
<comment type="caution">
    <text evidence="18">The sequence shown here is derived from an EMBL/GenBank/DDBJ whole genome shotgun (WGS) entry which is preliminary data.</text>
</comment>
<comment type="subunit">
    <text evidence="14">Heterotrimer composed of the alpha subunit RGTA, the beta subunit RGTB and REP; within this trimer, RGTA and RGTB form the catalytic component, while REP mediates peptide substrate binding.</text>
</comment>
<evidence type="ECO:0000256" key="14">
    <source>
        <dbReference type="ARBA" id="ARBA00063763"/>
    </source>
</evidence>
<dbReference type="PANTHER" id="PTHR21717">
    <property type="entry name" value="TELOMERIC REPEAT BINDING PROTEIN"/>
    <property type="match status" value="1"/>
</dbReference>
<dbReference type="SMART" id="SM00717">
    <property type="entry name" value="SANT"/>
    <property type="match status" value="1"/>
</dbReference>
<evidence type="ECO:0000256" key="9">
    <source>
        <dbReference type="ARBA" id="ARBA00022833"/>
    </source>
</evidence>
<dbReference type="SUPFAM" id="SSF46689">
    <property type="entry name" value="Homeodomain-like"/>
    <property type="match status" value="1"/>
</dbReference>
<keyword evidence="19" id="KW-1185">Reference proteome</keyword>
<dbReference type="InterPro" id="IPR009057">
    <property type="entry name" value="Homeodomain-like_sf"/>
</dbReference>
<reference evidence="18" key="1">
    <citation type="submission" date="2023-05" db="EMBL/GenBank/DDBJ databases">
        <title>Nepenthes gracilis genome sequencing.</title>
        <authorList>
            <person name="Fukushima K."/>
        </authorList>
    </citation>
    <scope>NUCLEOTIDE SEQUENCE</scope>
    <source>
        <strain evidence="18">SING2019-196</strain>
    </source>
</reference>
<feature type="domain" description="HTH myb-type" evidence="17">
    <location>
        <begin position="589"/>
        <end position="648"/>
    </location>
</feature>
<evidence type="ECO:0000256" key="2">
    <source>
        <dbReference type="ARBA" id="ARBA00004123"/>
    </source>
</evidence>
<dbReference type="InterPro" id="IPR008930">
    <property type="entry name" value="Terpenoid_cyclase/PrenylTrfase"/>
</dbReference>
<evidence type="ECO:0000256" key="7">
    <source>
        <dbReference type="ARBA" id="ARBA00022723"/>
    </source>
</evidence>
<dbReference type="GO" id="GO:0005968">
    <property type="term" value="C:Rab-protein geranylgeranyltransferase complex"/>
    <property type="evidence" value="ECO:0007669"/>
    <property type="project" value="UniProtKB-ARBA"/>
</dbReference>
<dbReference type="EMBL" id="BSYO01000012">
    <property type="protein sequence ID" value="GMH12745.1"/>
    <property type="molecule type" value="Genomic_DNA"/>
</dbReference>
<feature type="compositionally biased region" description="Polar residues" evidence="15">
    <location>
        <begin position="528"/>
        <end position="538"/>
    </location>
</feature>
<evidence type="ECO:0000256" key="12">
    <source>
        <dbReference type="ARBA" id="ARBA00047658"/>
    </source>
</evidence>
<evidence type="ECO:0000259" key="16">
    <source>
        <dbReference type="PROSITE" id="PS50090"/>
    </source>
</evidence>
<dbReference type="InterPro" id="IPR031105">
    <property type="entry name" value="TRP_plant"/>
</dbReference>
<keyword evidence="8" id="KW-0677">Repeat</keyword>
<proteinExistence type="inferred from homology"/>
<evidence type="ECO:0000256" key="3">
    <source>
        <dbReference type="ARBA" id="ARBA00010497"/>
    </source>
</evidence>
<evidence type="ECO:0000256" key="8">
    <source>
        <dbReference type="ARBA" id="ARBA00022737"/>
    </source>
</evidence>
<comment type="function">
    <text evidence="13">Required for male fertility and root tip growth.</text>
</comment>
<dbReference type="EC" id="2.5.1.60" evidence="4"/>
<dbReference type="PROSITE" id="PS51294">
    <property type="entry name" value="HTH_MYB"/>
    <property type="match status" value="1"/>
</dbReference>
<comment type="catalytic activity">
    <reaction evidence="12">
        <text>geranylgeranyl diphosphate + L-cysteinyl-[protein] = S-geranylgeranyl-L-cysteinyl-[protein] + diphosphate</text>
        <dbReference type="Rhea" id="RHEA:21240"/>
        <dbReference type="Rhea" id="RHEA-COMP:10131"/>
        <dbReference type="Rhea" id="RHEA-COMP:11537"/>
        <dbReference type="ChEBI" id="CHEBI:29950"/>
        <dbReference type="ChEBI" id="CHEBI:33019"/>
        <dbReference type="ChEBI" id="CHEBI:57533"/>
        <dbReference type="ChEBI" id="CHEBI:86021"/>
        <dbReference type="EC" id="2.5.1.60"/>
    </reaction>
</comment>
<dbReference type="Gene3D" id="1.50.10.20">
    <property type="match status" value="1"/>
</dbReference>
<dbReference type="InterPro" id="IPR026873">
    <property type="entry name" value="Ptb1"/>
</dbReference>
<dbReference type="CDD" id="cd02894">
    <property type="entry name" value="GGTase-II"/>
    <property type="match status" value="1"/>
</dbReference>
<dbReference type="Gene3D" id="1.10.246.220">
    <property type="match status" value="1"/>
</dbReference>
<evidence type="ECO:0000256" key="6">
    <source>
        <dbReference type="ARBA" id="ARBA00022679"/>
    </source>
</evidence>
<keyword evidence="11" id="KW-0539">Nucleus</keyword>
<dbReference type="GO" id="GO:0048364">
    <property type="term" value="P:root development"/>
    <property type="evidence" value="ECO:0007669"/>
    <property type="project" value="UniProtKB-ARBA"/>
</dbReference>
<dbReference type="CDD" id="cd11660">
    <property type="entry name" value="SANT_TRF"/>
    <property type="match status" value="1"/>
</dbReference>
<organism evidence="18 19">
    <name type="scientific">Nepenthes gracilis</name>
    <name type="common">Slender pitcher plant</name>
    <dbReference type="NCBI Taxonomy" id="150966"/>
    <lineage>
        <taxon>Eukaryota</taxon>
        <taxon>Viridiplantae</taxon>
        <taxon>Streptophyta</taxon>
        <taxon>Embryophyta</taxon>
        <taxon>Tracheophyta</taxon>
        <taxon>Spermatophyta</taxon>
        <taxon>Magnoliopsida</taxon>
        <taxon>eudicotyledons</taxon>
        <taxon>Gunneridae</taxon>
        <taxon>Pentapetalae</taxon>
        <taxon>Caryophyllales</taxon>
        <taxon>Nepenthaceae</taxon>
        <taxon>Nepenthes</taxon>
    </lineage>
</organism>
<comment type="similarity">
    <text evidence="3">Belongs to the protein prenyltransferase subunit beta family.</text>
</comment>
<dbReference type="InterPro" id="IPR029071">
    <property type="entry name" value="Ubiquitin-like_domsf"/>
</dbReference>
<evidence type="ECO:0000256" key="1">
    <source>
        <dbReference type="ARBA" id="ARBA00001947"/>
    </source>
</evidence>
<evidence type="ECO:0000313" key="18">
    <source>
        <dbReference type="EMBL" id="GMH12745.1"/>
    </source>
</evidence>
<dbReference type="PANTHER" id="PTHR21717:SF70">
    <property type="entry name" value="TELOMERE REPEAT-BINDING PROTEIN 2-RELATED"/>
    <property type="match status" value="1"/>
</dbReference>
<keyword evidence="7" id="KW-0479">Metal-binding</keyword>
<dbReference type="SUPFAM" id="SSF54236">
    <property type="entry name" value="Ubiquitin-like"/>
    <property type="match status" value="1"/>
</dbReference>
<dbReference type="GO" id="GO:0004663">
    <property type="term" value="F:Rab geranylgeranyltransferase activity"/>
    <property type="evidence" value="ECO:0007669"/>
    <property type="project" value="UniProtKB-EC"/>
</dbReference>
<feature type="region of interest" description="Disordered" evidence="15">
    <location>
        <begin position="528"/>
        <end position="549"/>
    </location>
</feature>
<keyword evidence="6" id="KW-0808">Transferase</keyword>
<keyword evidence="9" id="KW-0862">Zinc</keyword>
<accession>A0AAD3SL45</accession>
<dbReference type="InterPro" id="IPR017930">
    <property type="entry name" value="Myb_dom"/>
</dbReference>